<feature type="region of interest" description="Disordered" evidence="1">
    <location>
        <begin position="29"/>
        <end position="52"/>
    </location>
</feature>
<dbReference type="Proteomes" id="UP001153954">
    <property type="component" value="Unassembled WGS sequence"/>
</dbReference>
<evidence type="ECO:0000313" key="2">
    <source>
        <dbReference type="EMBL" id="CAH2092998.1"/>
    </source>
</evidence>
<evidence type="ECO:0000313" key="3">
    <source>
        <dbReference type="Proteomes" id="UP001153954"/>
    </source>
</evidence>
<sequence>MYNTVIFMSNSPCACSLLATALERIASTSSVRARDSAERAQCGSGGRRDRTPVLQDEYRSVRREERGVSRERSTGHCVHVLRRTATAGKAIFTRETR</sequence>
<reference evidence="2" key="1">
    <citation type="submission" date="2022-03" db="EMBL/GenBank/DDBJ databases">
        <authorList>
            <person name="Tunstrom K."/>
        </authorList>
    </citation>
    <scope>NUCLEOTIDE SEQUENCE</scope>
</reference>
<dbReference type="AlphaFoldDB" id="A0AAU9U1A4"/>
<keyword evidence="3" id="KW-1185">Reference proteome</keyword>
<evidence type="ECO:0008006" key="4">
    <source>
        <dbReference type="Google" id="ProtNLM"/>
    </source>
</evidence>
<protein>
    <recommendedName>
        <fullName evidence="4">Secreted protein</fullName>
    </recommendedName>
</protein>
<name>A0AAU9U1A4_EUPED</name>
<accession>A0AAU9U1A4</accession>
<evidence type="ECO:0000256" key="1">
    <source>
        <dbReference type="SAM" id="MobiDB-lite"/>
    </source>
</evidence>
<organism evidence="2 3">
    <name type="scientific">Euphydryas editha</name>
    <name type="common">Edith's checkerspot</name>
    <dbReference type="NCBI Taxonomy" id="104508"/>
    <lineage>
        <taxon>Eukaryota</taxon>
        <taxon>Metazoa</taxon>
        <taxon>Ecdysozoa</taxon>
        <taxon>Arthropoda</taxon>
        <taxon>Hexapoda</taxon>
        <taxon>Insecta</taxon>
        <taxon>Pterygota</taxon>
        <taxon>Neoptera</taxon>
        <taxon>Endopterygota</taxon>
        <taxon>Lepidoptera</taxon>
        <taxon>Glossata</taxon>
        <taxon>Ditrysia</taxon>
        <taxon>Papilionoidea</taxon>
        <taxon>Nymphalidae</taxon>
        <taxon>Nymphalinae</taxon>
        <taxon>Euphydryas</taxon>
    </lineage>
</organism>
<gene>
    <name evidence="2" type="ORF">EEDITHA_LOCUS8705</name>
</gene>
<dbReference type="EMBL" id="CAKOGL010000012">
    <property type="protein sequence ID" value="CAH2092998.1"/>
    <property type="molecule type" value="Genomic_DNA"/>
</dbReference>
<proteinExistence type="predicted"/>
<comment type="caution">
    <text evidence="2">The sequence shown here is derived from an EMBL/GenBank/DDBJ whole genome shotgun (WGS) entry which is preliminary data.</text>
</comment>